<protein>
    <submittedName>
        <fullName evidence="1">Uncharacterized protein</fullName>
    </submittedName>
</protein>
<evidence type="ECO:0000313" key="1">
    <source>
        <dbReference type="EMBL" id="GAG18505.1"/>
    </source>
</evidence>
<comment type="caution">
    <text evidence="1">The sequence shown here is derived from an EMBL/GenBank/DDBJ whole genome shotgun (WGS) entry which is preliminary data.</text>
</comment>
<gene>
    <name evidence="1" type="ORF">S01H1_54594</name>
</gene>
<organism evidence="1">
    <name type="scientific">marine sediment metagenome</name>
    <dbReference type="NCBI Taxonomy" id="412755"/>
    <lineage>
        <taxon>unclassified sequences</taxon>
        <taxon>metagenomes</taxon>
        <taxon>ecological metagenomes</taxon>
    </lineage>
</organism>
<dbReference type="AlphaFoldDB" id="X0VJU8"/>
<accession>X0VJU8</accession>
<dbReference type="EMBL" id="BARS01035437">
    <property type="protein sequence ID" value="GAG18505.1"/>
    <property type="molecule type" value="Genomic_DNA"/>
</dbReference>
<name>X0VJU8_9ZZZZ</name>
<sequence>MMDRLVRDYEIQLIEPGCAPGASHWNALLSFPNDISDVFPYLNALFEGVWYDHEN</sequence>
<feature type="non-terminal residue" evidence="1">
    <location>
        <position position="55"/>
    </location>
</feature>
<proteinExistence type="predicted"/>
<reference evidence="1" key="1">
    <citation type="journal article" date="2014" name="Front. Microbiol.">
        <title>High frequency of phylogenetically diverse reductive dehalogenase-homologous genes in deep subseafloor sedimentary metagenomes.</title>
        <authorList>
            <person name="Kawai M."/>
            <person name="Futagami T."/>
            <person name="Toyoda A."/>
            <person name="Takaki Y."/>
            <person name="Nishi S."/>
            <person name="Hori S."/>
            <person name="Arai W."/>
            <person name="Tsubouchi T."/>
            <person name="Morono Y."/>
            <person name="Uchiyama I."/>
            <person name="Ito T."/>
            <person name="Fujiyama A."/>
            <person name="Inagaki F."/>
            <person name="Takami H."/>
        </authorList>
    </citation>
    <scope>NUCLEOTIDE SEQUENCE</scope>
    <source>
        <strain evidence="1">Expedition CK06-06</strain>
    </source>
</reference>